<name>A0A8T2MBB2_ASTMX</name>
<proteinExistence type="predicted"/>
<gene>
    <name evidence="3" type="ORF">AMEX_G4587</name>
</gene>
<feature type="transmembrane region" description="Helical" evidence="1">
    <location>
        <begin position="122"/>
        <end position="142"/>
    </location>
</feature>
<dbReference type="EMBL" id="JAICCE010000003">
    <property type="protein sequence ID" value="KAG9279115.1"/>
    <property type="molecule type" value="Genomic_DNA"/>
</dbReference>
<sequence>MNVLWCIIREAPVTLLLLLPQLTKLKGLQFKSMPLHCKDICSPGQCVYPVPEEALSNLMKKLDEDCEAEWFTKDGTLLADGNPSAPNKNLPSLVISVTPANLSVLYCTDGLQYKMTCHGSGYHSQVIYAGTYLQLFIVMGFIGHRLFLLLVLAEVILIIFFIIFLIFYRSPKSKPQVKLQYSNQSRPTILFIRSALL</sequence>
<feature type="signal peptide" evidence="2">
    <location>
        <begin position="1"/>
        <end position="27"/>
    </location>
</feature>
<evidence type="ECO:0000256" key="1">
    <source>
        <dbReference type="SAM" id="Phobius"/>
    </source>
</evidence>
<keyword evidence="2" id="KW-0732">Signal</keyword>
<keyword evidence="1" id="KW-0812">Transmembrane</keyword>
<keyword evidence="1" id="KW-0472">Membrane</keyword>
<feature type="chain" id="PRO_5035837263" evidence="2">
    <location>
        <begin position="28"/>
        <end position="197"/>
    </location>
</feature>
<reference evidence="3 4" key="1">
    <citation type="submission" date="2021-07" db="EMBL/GenBank/DDBJ databases">
        <authorList>
            <person name="Imarazene B."/>
            <person name="Zahm M."/>
            <person name="Klopp C."/>
            <person name="Cabau C."/>
            <person name="Beille S."/>
            <person name="Jouanno E."/>
            <person name="Castinel A."/>
            <person name="Lluch J."/>
            <person name="Gil L."/>
            <person name="Kuchtly C."/>
            <person name="Lopez Roques C."/>
            <person name="Donnadieu C."/>
            <person name="Parrinello H."/>
            <person name="Journot L."/>
            <person name="Du K."/>
            <person name="Schartl M."/>
            <person name="Retaux S."/>
            <person name="Guiguen Y."/>
        </authorList>
    </citation>
    <scope>NUCLEOTIDE SEQUENCE [LARGE SCALE GENOMIC DNA]</scope>
    <source>
        <strain evidence="3">Pach_M1</strain>
        <tissue evidence="3">Testis</tissue>
    </source>
</reference>
<dbReference type="AlphaFoldDB" id="A0A8T2MBB2"/>
<evidence type="ECO:0000256" key="2">
    <source>
        <dbReference type="SAM" id="SignalP"/>
    </source>
</evidence>
<keyword evidence="1" id="KW-1133">Transmembrane helix</keyword>
<organism evidence="3 4">
    <name type="scientific">Astyanax mexicanus</name>
    <name type="common">Blind cave fish</name>
    <name type="synonym">Astyanax fasciatus mexicanus</name>
    <dbReference type="NCBI Taxonomy" id="7994"/>
    <lineage>
        <taxon>Eukaryota</taxon>
        <taxon>Metazoa</taxon>
        <taxon>Chordata</taxon>
        <taxon>Craniata</taxon>
        <taxon>Vertebrata</taxon>
        <taxon>Euteleostomi</taxon>
        <taxon>Actinopterygii</taxon>
        <taxon>Neopterygii</taxon>
        <taxon>Teleostei</taxon>
        <taxon>Ostariophysi</taxon>
        <taxon>Characiformes</taxon>
        <taxon>Characoidei</taxon>
        <taxon>Acestrorhamphidae</taxon>
        <taxon>Acestrorhamphinae</taxon>
        <taxon>Astyanax</taxon>
    </lineage>
</organism>
<feature type="transmembrane region" description="Helical" evidence="1">
    <location>
        <begin position="148"/>
        <end position="168"/>
    </location>
</feature>
<evidence type="ECO:0000313" key="3">
    <source>
        <dbReference type="EMBL" id="KAG9279115.1"/>
    </source>
</evidence>
<evidence type="ECO:0000313" key="4">
    <source>
        <dbReference type="Proteomes" id="UP000752171"/>
    </source>
</evidence>
<comment type="caution">
    <text evidence="3">The sequence shown here is derived from an EMBL/GenBank/DDBJ whole genome shotgun (WGS) entry which is preliminary data.</text>
</comment>
<accession>A0A8T2MBB2</accession>
<dbReference type="Proteomes" id="UP000752171">
    <property type="component" value="Unassembled WGS sequence"/>
</dbReference>
<protein>
    <submittedName>
        <fullName evidence="3">Uncharacterized protein</fullName>
    </submittedName>
</protein>